<sequence length="151" mass="17560">MDWIAFASMLVAVVAVMYSVAISRSQRKQERRNLFLSLNEQLMHPDLQRGRTLLRDLINDTQDAKDLFDRRQAEFWDISQAVAMFDLLGLYVKRNYVDEDLVMAEWGKTLTLVYEKHGESFIEAREISLGWPPYPHFKTLAKNARAKGKGH</sequence>
<accession>A0ABV8YTN5</accession>
<dbReference type="InterPro" id="IPR031876">
    <property type="entry name" value="DUF4760"/>
</dbReference>
<dbReference type="Proteomes" id="UP001596012">
    <property type="component" value="Unassembled WGS sequence"/>
</dbReference>
<name>A0ABV8YTN5_9ACTN</name>
<dbReference type="Pfam" id="PF15956">
    <property type="entry name" value="DUF4760"/>
    <property type="match status" value="1"/>
</dbReference>
<keyword evidence="1" id="KW-0812">Transmembrane</keyword>
<evidence type="ECO:0000256" key="1">
    <source>
        <dbReference type="SAM" id="Phobius"/>
    </source>
</evidence>
<feature type="transmembrane region" description="Helical" evidence="1">
    <location>
        <begin position="6"/>
        <end position="23"/>
    </location>
</feature>
<keyword evidence="1" id="KW-1133">Transmembrane helix</keyword>
<comment type="caution">
    <text evidence="2">The sequence shown here is derived from an EMBL/GenBank/DDBJ whole genome shotgun (WGS) entry which is preliminary data.</text>
</comment>
<evidence type="ECO:0008006" key="4">
    <source>
        <dbReference type="Google" id="ProtNLM"/>
    </source>
</evidence>
<proteinExistence type="predicted"/>
<reference evidence="3" key="1">
    <citation type="journal article" date="2019" name="Int. J. Syst. Evol. Microbiol.">
        <title>The Global Catalogue of Microorganisms (GCM) 10K type strain sequencing project: providing services to taxonomists for standard genome sequencing and annotation.</title>
        <authorList>
            <consortium name="The Broad Institute Genomics Platform"/>
            <consortium name="The Broad Institute Genome Sequencing Center for Infectious Disease"/>
            <person name="Wu L."/>
            <person name="Ma J."/>
        </authorList>
    </citation>
    <scope>NUCLEOTIDE SEQUENCE [LARGE SCALE GENOMIC DNA]</scope>
    <source>
        <strain evidence="3">DT43</strain>
    </source>
</reference>
<protein>
    <recommendedName>
        <fullName evidence="4">DUF4760 domain-containing protein</fullName>
    </recommendedName>
</protein>
<dbReference type="EMBL" id="JBHSFG010000038">
    <property type="protein sequence ID" value="MFC4467348.1"/>
    <property type="molecule type" value="Genomic_DNA"/>
</dbReference>
<evidence type="ECO:0000313" key="3">
    <source>
        <dbReference type="Proteomes" id="UP001596012"/>
    </source>
</evidence>
<gene>
    <name evidence="2" type="ORF">ACFPH6_22935</name>
</gene>
<dbReference type="RefSeq" id="WP_386344631.1">
    <property type="nucleotide sequence ID" value="NZ_JBHSFG010000038.1"/>
</dbReference>
<keyword evidence="1" id="KW-0472">Membrane</keyword>
<organism evidence="2 3">
    <name type="scientific">Streptomyces xiangluensis</name>
    <dbReference type="NCBI Taxonomy" id="2665720"/>
    <lineage>
        <taxon>Bacteria</taxon>
        <taxon>Bacillati</taxon>
        <taxon>Actinomycetota</taxon>
        <taxon>Actinomycetes</taxon>
        <taxon>Kitasatosporales</taxon>
        <taxon>Streptomycetaceae</taxon>
        <taxon>Streptomyces</taxon>
    </lineage>
</organism>
<keyword evidence="3" id="KW-1185">Reference proteome</keyword>
<evidence type="ECO:0000313" key="2">
    <source>
        <dbReference type="EMBL" id="MFC4467348.1"/>
    </source>
</evidence>